<proteinExistence type="predicted"/>
<reference evidence="2 3" key="1">
    <citation type="submission" date="2018-06" db="EMBL/GenBank/DDBJ databases">
        <title>Complete genome of Desulfovibrio indonesiensis P37SLT.</title>
        <authorList>
            <person name="Crispim J.S."/>
            <person name="Vidigal P.M.P."/>
            <person name="Silva L.C.F."/>
            <person name="Laguardia C.N."/>
            <person name="Araujo L.C."/>
            <person name="Dias R.S."/>
            <person name="Sousa M.P."/>
            <person name="Paula S.O."/>
            <person name="Silva C."/>
        </authorList>
    </citation>
    <scope>NUCLEOTIDE SEQUENCE [LARGE SCALE GENOMIC DNA]</scope>
    <source>
        <strain evidence="2 3">P37SLT</strain>
    </source>
</reference>
<dbReference type="OrthoDB" id="9815245at2"/>
<dbReference type="SUPFAM" id="SSF51261">
    <property type="entry name" value="Duplicated hybrid motif"/>
    <property type="match status" value="1"/>
</dbReference>
<protein>
    <submittedName>
        <fullName evidence="2">M23 family peptidase</fullName>
    </submittedName>
</protein>
<accession>A0A7M3MG67</accession>
<dbReference type="GO" id="GO:0004222">
    <property type="term" value="F:metalloendopeptidase activity"/>
    <property type="evidence" value="ECO:0007669"/>
    <property type="project" value="TreeGrafter"/>
</dbReference>
<dbReference type="AlphaFoldDB" id="A0A7M3MG67"/>
<comment type="caution">
    <text evidence="2">The sequence shown here is derived from an EMBL/GenBank/DDBJ whole genome shotgun (WGS) entry which is preliminary data.</text>
</comment>
<dbReference type="InterPro" id="IPR050570">
    <property type="entry name" value="Cell_wall_metabolism_enzyme"/>
</dbReference>
<dbReference type="RefSeq" id="WP_144302250.1">
    <property type="nucleotide sequence ID" value="NZ_QMIE01000004.1"/>
</dbReference>
<dbReference type="InterPro" id="IPR011055">
    <property type="entry name" value="Dup_hybrid_motif"/>
</dbReference>
<feature type="domain" description="M23ase beta-sheet core" evidence="1">
    <location>
        <begin position="199"/>
        <end position="293"/>
    </location>
</feature>
<dbReference type="Pfam" id="PF01551">
    <property type="entry name" value="Peptidase_M23"/>
    <property type="match status" value="1"/>
</dbReference>
<keyword evidence="3" id="KW-1185">Reference proteome</keyword>
<dbReference type="InterPro" id="IPR016047">
    <property type="entry name" value="M23ase_b-sheet_dom"/>
</dbReference>
<dbReference type="PANTHER" id="PTHR21666">
    <property type="entry name" value="PEPTIDASE-RELATED"/>
    <property type="match status" value="1"/>
</dbReference>
<evidence type="ECO:0000313" key="2">
    <source>
        <dbReference type="EMBL" id="TVM18249.1"/>
    </source>
</evidence>
<evidence type="ECO:0000259" key="1">
    <source>
        <dbReference type="Pfam" id="PF01551"/>
    </source>
</evidence>
<organism evidence="2 3">
    <name type="scientific">Oceanidesulfovibrio indonesiensis</name>
    <dbReference type="NCBI Taxonomy" id="54767"/>
    <lineage>
        <taxon>Bacteria</taxon>
        <taxon>Pseudomonadati</taxon>
        <taxon>Thermodesulfobacteriota</taxon>
        <taxon>Desulfovibrionia</taxon>
        <taxon>Desulfovibrionales</taxon>
        <taxon>Desulfovibrionaceae</taxon>
        <taxon>Oceanidesulfovibrio</taxon>
    </lineage>
</organism>
<gene>
    <name evidence="2" type="ORF">DPQ33_05705</name>
</gene>
<dbReference type="Proteomes" id="UP000448292">
    <property type="component" value="Unassembled WGS sequence"/>
</dbReference>
<dbReference type="PANTHER" id="PTHR21666:SF270">
    <property type="entry name" value="MUREIN HYDROLASE ACTIVATOR ENVC"/>
    <property type="match status" value="1"/>
</dbReference>
<dbReference type="EMBL" id="QMIE01000004">
    <property type="protein sequence ID" value="TVM18249.1"/>
    <property type="molecule type" value="Genomic_DNA"/>
</dbReference>
<name>A0A7M3MG67_9BACT</name>
<sequence length="309" mass="34201">MIVRGAILFAALWMIVLYSAPTLALDQRIGPVVLSVPDNVVEGHPFMVTVRSKEPMPDIECEWEGHVIRLHATSERGEGFVARLLLGIGLSGREETPRSDSYPLTVRVRSFEDTYEFNRAVLRIPGDYPVQRLTVPEKYSELSTEDLSRHEREKAAVQEALATFTPERFWQCPMRRPVPGDVSSIFGLQRFMNDEPRQPHGGVDLRAGYGTPVNACWEGRVILTGDHFFAGKSVFVDHGQGVVSMYFHLAEIMAQEGQRVMPGEVIGRVGSSGRVTGPHLHFGLSIFGAAVDPLPLMGPDCENAGYGNQ</sequence>
<dbReference type="Gene3D" id="2.70.70.10">
    <property type="entry name" value="Glucose Permease (Domain IIA)"/>
    <property type="match status" value="1"/>
</dbReference>
<dbReference type="CDD" id="cd12797">
    <property type="entry name" value="M23_peptidase"/>
    <property type="match status" value="1"/>
</dbReference>
<evidence type="ECO:0000313" key="3">
    <source>
        <dbReference type="Proteomes" id="UP000448292"/>
    </source>
</evidence>